<name>A0A1Y2MJ59_PSEAH</name>
<dbReference type="Proteomes" id="UP000194360">
    <property type="component" value="Unassembled WGS sequence"/>
</dbReference>
<evidence type="ECO:0000313" key="2">
    <source>
        <dbReference type="EMBL" id="OSY35305.1"/>
    </source>
</evidence>
<dbReference type="OrthoDB" id="3789542at2"/>
<organism evidence="2 3">
    <name type="scientific">Pseudonocardia autotrophica</name>
    <name type="common">Amycolata autotrophica</name>
    <name type="synonym">Nocardia autotrophica</name>
    <dbReference type="NCBI Taxonomy" id="2074"/>
    <lineage>
        <taxon>Bacteria</taxon>
        <taxon>Bacillati</taxon>
        <taxon>Actinomycetota</taxon>
        <taxon>Actinomycetes</taxon>
        <taxon>Pseudonocardiales</taxon>
        <taxon>Pseudonocardiaceae</taxon>
        <taxon>Pseudonocardia</taxon>
    </lineage>
</organism>
<keyword evidence="3" id="KW-1185">Reference proteome</keyword>
<comment type="caution">
    <text evidence="2">The sequence shown here is derived from an EMBL/GenBank/DDBJ whole genome shotgun (WGS) entry which is preliminary data.</text>
</comment>
<dbReference type="InterPro" id="IPR038148">
    <property type="entry name" value="Tn1545/Tn916_Xis"/>
</dbReference>
<proteinExistence type="predicted"/>
<dbReference type="Pfam" id="PF12728">
    <property type="entry name" value="HTH_17"/>
    <property type="match status" value="1"/>
</dbReference>
<sequence>MDALLLTAEETAKLLHIGRCKVYDLIRNNELRSIKIGGARRIPRSAVEEYVARLLDEDAA</sequence>
<dbReference type="RefSeq" id="WP_085916238.1">
    <property type="nucleotide sequence ID" value="NZ_AP018920.1"/>
</dbReference>
<dbReference type="STRING" id="2074.BG845_06171"/>
<reference evidence="2 3" key="1">
    <citation type="submission" date="2016-09" db="EMBL/GenBank/DDBJ databases">
        <title>Pseudonocardia autotrophica DSM535, a candidate organism with high potential of specific P450 cytochromes.</title>
        <authorList>
            <person name="Grumaz C."/>
            <person name="Vainshtein Y."/>
            <person name="Kirstahler P."/>
            <person name="Sohn K."/>
        </authorList>
    </citation>
    <scope>NUCLEOTIDE SEQUENCE [LARGE SCALE GENOMIC DNA]</scope>
    <source>
        <strain evidence="2 3">DSM 535</strain>
    </source>
</reference>
<dbReference type="Gene3D" id="3.90.105.50">
    <property type="match status" value="1"/>
</dbReference>
<dbReference type="InterPro" id="IPR010093">
    <property type="entry name" value="SinI_DNA-bd"/>
</dbReference>
<dbReference type="GO" id="GO:0003677">
    <property type="term" value="F:DNA binding"/>
    <property type="evidence" value="ECO:0007669"/>
    <property type="project" value="InterPro"/>
</dbReference>
<gene>
    <name evidence="2" type="ORF">BG845_06171</name>
</gene>
<feature type="domain" description="Helix-turn-helix" evidence="1">
    <location>
        <begin position="5"/>
        <end position="53"/>
    </location>
</feature>
<dbReference type="EMBL" id="MIGB01000054">
    <property type="protein sequence ID" value="OSY35305.1"/>
    <property type="molecule type" value="Genomic_DNA"/>
</dbReference>
<accession>A0A1Y2MJ59</accession>
<dbReference type="NCBIfam" id="TIGR01764">
    <property type="entry name" value="excise"/>
    <property type="match status" value="1"/>
</dbReference>
<evidence type="ECO:0000259" key="1">
    <source>
        <dbReference type="Pfam" id="PF12728"/>
    </source>
</evidence>
<protein>
    <submittedName>
        <fullName evidence="2">Helix-turn-helix domain protein</fullName>
    </submittedName>
</protein>
<dbReference type="InterPro" id="IPR041657">
    <property type="entry name" value="HTH_17"/>
</dbReference>
<evidence type="ECO:0000313" key="3">
    <source>
        <dbReference type="Proteomes" id="UP000194360"/>
    </source>
</evidence>
<dbReference type="AlphaFoldDB" id="A0A1Y2MJ59"/>